<dbReference type="PANTHER" id="PTHR36512">
    <property type="entry name" value="D-AMINOPEPTIDASE"/>
    <property type="match status" value="1"/>
</dbReference>
<reference evidence="2 3" key="1">
    <citation type="submission" date="2011-02" db="EMBL/GenBank/DDBJ databases">
        <authorList>
            <person name="Nelson K.E."/>
            <person name="Sutton G."/>
            <person name="Torralba M."/>
            <person name="Durkin S."/>
            <person name="Harkins D."/>
            <person name="Montgomery R."/>
            <person name="Ziemer C."/>
            <person name="Klaassens E."/>
            <person name="Ocuiv P."/>
            <person name="Morrison M."/>
        </authorList>
    </citation>
    <scope>NUCLEOTIDE SEQUENCE [LARGE SCALE GENOMIC DNA]</scope>
    <source>
        <strain evidence="2 3">8</strain>
    </source>
</reference>
<dbReference type="Proteomes" id="UP000004259">
    <property type="component" value="Unassembled WGS sequence"/>
</dbReference>
<dbReference type="Pfam" id="PF03576">
    <property type="entry name" value="Peptidase_S58"/>
    <property type="match status" value="1"/>
</dbReference>
<keyword evidence="3" id="KW-1185">Reference proteome</keyword>
<dbReference type="SUPFAM" id="SSF56266">
    <property type="entry name" value="DmpA/ArgJ-like"/>
    <property type="match status" value="1"/>
</dbReference>
<name>E9SC27_RUMAL</name>
<dbReference type="EMBL" id="ADKM02000075">
    <property type="protein sequence ID" value="EGC03111.1"/>
    <property type="molecule type" value="Genomic_DNA"/>
</dbReference>
<dbReference type="InterPro" id="IPR016117">
    <property type="entry name" value="ArgJ-like_dom_sf"/>
</dbReference>
<dbReference type="InterPro" id="IPR005321">
    <property type="entry name" value="Peptidase_S58_DmpA"/>
</dbReference>
<dbReference type="eggNOG" id="COG3191">
    <property type="taxonomic scope" value="Bacteria"/>
</dbReference>
<accession>E9SC27</accession>
<comment type="similarity">
    <text evidence="1">Belongs to the peptidase S58 family.</text>
</comment>
<organism evidence="2 3">
    <name type="scientific">Ruminococcus albus 8</name>
    <dbReference type="NCBI Taxonomy" id="246199"/>
    <lineage>
        <taxon>Bacteria</taxon>
        <taxon>Bacillati</taxon>
        <taxon>Bacillota</taxon>
        <taxon>Clostridia</taxon>
        <taxon>Eubacteriales</taxon>
        <taxon>Oscillospiraceae</taxon>
        <taxon>Ruminococcus</taxon>
    </lineage>
</organism>
<evidence type="ECO:0000313" key="2">
    <source>
        <dbReference type="EMBL" id="EGC03111.1"/>
    </source>
</evidence>
<dbReference type="RefSeq" id="WP_002849196.1">
    <property type="nucleotide sequence ID" value="NZ_ADKM02000075.1"/>
</dbReference>
<comment type="caution">
    <text evidence="2">The sequence shown here is derived from an EMBL/GenBank/DDBJ whole genome shotgun (WGS) entry which is preliminary data.</text>
</comment>
<gene>
    <name evidence="2" type="ORF">CUS_6844</name>
</gene>
<dbReference type="CDD" id="cd02252">
    <property type="entry name" value="nylC_like"/>
    <property type="match status" value="1"/>
</dbReference>
<dbReference type="OrthoDB" id="9808347at2"/>
<proteinExistence type="inferred from homology"/>
<protein>
    <submittedName>
        <fullName evidence="2">Peptidase family T4</fullName>
    </submittedName>
</protein>
<dbReference type="STRING" id="246199.CUS_6844"/>
<evidence type="ECO:0000256" key="1">
    <source>
        <dbReference type="ARBA" id="ARBA00007068"/>
    </source>
</evidence>
<dbReference type="PANTHER" id="PTHR36512:SF3">
    <property type="entry name" value="BLR5678 PROTEIN"/>
    <property type="match status" value="1"/>
</dbReference>
<evidence type="ECO:0000313" key="3">
    <source>
        <dbReference type="Proteomes" id="UP000004259"/>
    </source>
</evidence>
<dbReference type="GO" id="GO:0004177">
    <property type="term" value="F:aminopeptidase activity"/>
    <property type="evidence" value="ECO:0007669"/>
    <property type="project" value="TreeGrafter"/>
</dbReference>
<dbReference type="AlphaFoldDB" id="E9SC27"/>
<sequence>MKRIAITDIDNIRIGQTEDKKAATGCTVLVCPAGMSAGLDIRGGGPASRETALLDPLAIAQTIHAVVLGGGSAFGLDAAGGVMALLEERGIGLEVGITKVPLVVQSDIFDLTVGDGSVRPDKAMGYAAAKAALDAPNYRDGNFGAGCGASVGKSCGMEHCMKTGIGSCAVQIGDLKIGAVTVLNALGDVFDSKSAKKIAGMLNADNSGFADSLEFMTQHITPVQNKFADNTTISAVMTNAKFDKAQLCKIAGMAHDGYARSISPVHTSADGDSIYALSAGDIEADIDAVGVIAAEVISEAIKCAVYSAESAYGLYSAKDLPFYSNPS</sequence>
<dbReference type="Gene3D" id="3.60.70.12">
    <property type="entry name" value="L-amino peptidase D-ALA esterase/amidase"/>
    <property type="match status" value="1"/>
</dbReference>